<dbReference type="PROSITE" id="PS50893">
    <property type="entry name" value="ABC_TRANSPORTER_2"/>
    <property type="match status" value="2"/>
</dbReference>
<gene>
    <name evidence="10" type="ORF">ACFLIM_40400</name>
</gene>
<dbReference type="Proteomes" id="UP001603978">
    <property type="component" value="Unassembled WGS sequence"/>
</dbReference>
<dbReference type="InterPro" id="IPR027417">
    <property type="entry name" value="P-loop_NTPase"/>
</dbReference>
<evidence type="ECO:0000256" key="8">
    <source>
        <dbReference type="ARBA" id="ARBA00023136"/>
    </source>
</evidence>
<dbReference type="GO" id="GO:0005524">
    <property type="term" value="F:ATP binding"/>
    <property type="evidence" value="ECO:0007669"/>
    <property type="project" value="UniProtKB-KW"/>
</dbReference>
<evidence type="ECO:0000256" key="6">
    <source>
        <dbReference type="ARBA" id="ARBA00022840"/>
    </source>
</evidence>
<evidence type="ECO:0000256" key="2">
    <source>
        <dbReference type="ARBA" id="ARBA00022475"/>
    </source>
</evidence>
<keyword evidence="8" id="KW-0472">Membrane</keyword>
<keyword evidence="4" id="KW-0677">Repeat</keyword>
<keyword evidence="1" id="KW-0813">Transport</keyword>
<dbReference type="RefSeq" id="WP_393174262.1">
    <property type="nucleotide sequence ID" value="NZ_JBICRM010000036.1"/>
</dbReference>
<evidence type="ECO:0000256" key="3">
    <source>
        <dbReference type="ARBA" id="ARBA00022597"/>
    </source>
</evidence>
<dbReference type="PANTHER" id="PTHR43790">
    <property type="entry name" value="CARBOHYDRATE TRANSPORT ATP-BINDING PROTEIN MG119-RELATED"/>
    <property type="match status" value="1"/>
</dbReference>
<dbReference type="Gene3D" id="3.40.50.300">
    <property type="entry name" value="P-loop containing nucleotide triphosphate hydrolases"/>
    <property type="match status" value="2"/>
</dbReference>
<accession>A0ABW7AQW2</accession>
<evidence type="ECO:0000256" key="1">
    <source>
        <dbReference type="ARBA" id="ARBA00022448"/>
    </source>
</evidence>
<proteinExistence type="predicted"/>
<dbReference type="InterPro" id="IPR050107">
    <property type="entry name" value="ABC_carbohydrate_import_ATPase"/>
</dbReference>
<dbReference type="Pfam" id="PF00005">
    <property type="entry name" value="ABC_tran"/>
    <property type="match status" value="2"/>
</dbReference>
<dbReference type="PANTHER" id="PTHR43790:SF3">
    <property type="entry name" value="D-ALLOSE IMPORT ATP-BINDING PROTEIN ALSA-RELATED"/>
    <property type="match status" value="1"/>
</dbReference>
<protein>
    <submittedName>
        <fullName evidence="10">Sugar ABC transporter ATP-binding protein</fullName>
    </submittedName>
</protein>
<evidence type="ECO:0000259" key="9">
    <source>
        <dbReference type="PROSITE" id="PS50893"/>
    </source>
</evidence>
<evidence type="ECO:0000256" key="4">
    <source>
        <dbReference type="ARBA" id="ARBA00022737"/>
    </source>
</evidence>
<comment type="caution">
    <text evidence="10">The sequence shown here is derived from an EMBL/GenBank/DDBJ whole genome shotgun (WGS) entry which is preliminary data.</text>
</comment>
<dbReference type="PROSITE" id="PS00211">
    <property type="entry name" value="ABC_TRANSPORTER_1"/>
    <property type="match status" value="1"/>
</dbReference>
<keyword evidence="5" id="KW-0547">Nucleotide-binding</keyword>
<dbReference type="InterPro" id="IPR017871">
    <property type="entry name" value="ABC_transporter-like_CS"/>
</dbReference>
<keyword evidence="11" id="KW-1185">Reference proteome</keyword>
<dbReference type="InterPro" id="IPR003593">
    <property type="entry name" value="AAA+_ATPase"/>
</dbReference>
<keyword evidence="3" id="KW-0762">Sugar transport</keyword>
<evidence type="ECO:0000256" key="5">
    <source>
        <dbReference type="ARBA" id="ARBA00022741"/>
    </source>
</evidence>
<sequence>MADTHDALRTRAIAKRYGPVVALRSVDLAVRPGEIHALLGANGAGKSTLVKVLTGVLAPDSGQIEVAGCTVAFRSPADARSHGVTPVFQDPALLPDLTVAENLRLTGTSAAAVRDRLREMDLAPPDFGALAGELPLPLLRMLDLARALAHRPTLLVLDEITAALPSDYAERVFAVMRRTREAGGSVLFITHRLLEVQDICDRATVLRDGNDVDTHVVAEGGEERIVAAMLGDKAVEAVPAAAGSAAAQPAGETLLEVTGLGDGGRLKDVSFTLRAGEVLGVVALEGQGQEELFELLAGDRRAAAGEVAVRGHRLTGRHPREAVRHGVVLVPSDRQEALLPQRSIRENLALPLHARRWGPIPLDDERRKVDAAIERLEIDTRAQEEVRRLSGGNQQKVTIGRWVVAGFDVLLCFDLTRGIDVGTKHQIYALLRSIAGDGRGVLMFTSELREVPLVCDRTLVLYGGRVTGEMPAADADEATLLNAAHGLAHTEEAG</sequence>
<organism evidence="10 11">
    <name type="scientific">Nonomuraea marmarensis</name>
    <dbReference type="NCBI Taxonomy" id="3351344"/>
    <lineage>
        <taxon>Bacteria</taxon>
        <taxon>Bacillati</taxon>
        <taxon>Actinomycetota</taxon>
        <taxon>Actinomycetes</taxon>
        <taxon>Streptosporangiales</taxon>
        <taxon>Streptosporangiaceae</taxon>
        <taxon>Nonomuraea</taxon>
    </lineage>
</organism>
<evidence type="ECO:0000313" key="10">
    <source>
        <dbReference type="EMBL" id="MFG1709469.1"/>
    </source>
</evidence>
<dbReference type="InterPro" id="IPR003439">
    <property type="entry name" value="ABC_transporter-like_ATP-bd"/>
</dbReference>
<evidence type="ECO:0000313" key="11">
    <source>
        <dbReference type="Proteomes" id="UP001603978"/>
    </source>
</evidence>
<dbReference type="SMART" id="SM00382">
    <property type="entry name" value="AAA"/>
    <property type="match status" value="1"/>
</dbReference>
<feature type="domain" description="ABC transporter" evidence="9">
    <location>
        <begin position="249"/>
        <end position="488"/>
    </location>
</feature>
<keyword evidence="7" id="KW-1278">Translocase</keyword>
<reference evidence="10 11" key="1">
    <citation type="submission" date="2024-10" db="EMBL/GenBank/DDBJ databases">
        <authorList>
            <person name="Topkara A.R."/>
            <person name="Saygin H."/>
        </authorList>
    </citation>
    <scope>NUCLEOTIDE SEQUENCE [LARGE SCALE GENOMIC DNA]</scope>
    <source>
        <strain evidence="10 11">M3C6</strain>
    </source>
</reference>
<dbReference type="SUPFAM" id="SSF52540">
    <property type="entry name" value="P-loop containing nucleoside triphosphate hydrolases"/>
    <property type="match status" value="2"/>
</dbReference>
<evidence type="ECO:0000256" key="7">
    <source>
        <dbReference type="ARBA" id="ARBA00022967"/>
    </source>
</evidence>
<feature type="domain" description="ABC transporter" evidence="9">
    <location>
        <begin position="8"/>
        <end position="233"/>
    </location>
</feature>
<keyword evidence="2" id="KW-1003">Cell membrane</keyword>
<dbReference type="CDD" id="cd03215">
    <property type="entry name" value="ABC_Carb_Monos_II"/>
    <property type="match status" value="1"/>
</dbReference>
<dbReference type="EMBL" id="JBICRM010000036">
    <property type="protein sequence ID" value="MFG1709469.1"/>
    <property type="molecule type" value="Genomic_DNA"/>
</dbReference>
<name>A0ABW7AQW2_9ACTN</name>
<dbReference type="CDD" id="cd03216">
    <property type="entry name" value="ABC_Carb_Monos_I"/>
    <property type="match status" value="1"/>
</dbReference>
<keyword evidence="6 10" id="KW-0067">ATP-binding</keyword>